<proteinExistence type="predicted"/>
<reference evidence="2" key="1">
    <citation type="submission" date="2021-01" db="EMBL/GenBank/DDBJ databases">
        <authorList>
            <consortium name="Genoscope - CEA"/>
            <person name="William W."/>
        </authorList>
    </citation>
    <scope>NUCLEOTIDE SEQUENCE</scope>
</reference>
<organism evidence="2">
    <name type="scientific">Brassica napus</name>
    <name type="common">Rape</name>
    <dbReference type="NCBI Taxonomy" id="3708"/>
    <lineage>
        <taxon>Eukaryota</taxon>
        <taxon>Viridiplantae</taxon>
        <taxon>Streptophyta</taxon>
        <taxon>Embryophyta</taxon>
        <taxon>Tracheophyta</taxon>
        <taxon>Spermatophyta</taxon>
        <taxon>Magnoliopsida</taxon>
        <taxon>eudicotyledons</taxon>
        <taxon>Gunneridae</taxon>
        <taxon>Pentapetalae</taxon>
        <taxon>rosids</taxon>
        <taxon>malvids</taxon>
        <taxon>Brassicales</taxon>
        <taxon>Brassicaceae</taxon>
        <taxon>Brassiceae</taxon>
        <taxon>Brassica</taxon>
    </lineage>
</organism>
<dbReference type="Proteomes" id="UP001295469">
    <property type="component" value="Chromosome A10"/>
</dbReference>
<gene>
    <name evidence="2" type="ORF">DARMORV10_A10P06070.1</name>
</gene>
<dbReference type="Gene3D" id="3.80.10.10">
    <property type="entry name" value="Ribonuclease Inhibitor"/>
    <property type="match status" value="1"/>
</dbReference>
<dbReference type="Gene3D" id="1.20.1280.50">
    <property type="match status" value="1"/>
</dbReference>
<dbReference type="InterPro" id="IPR001810">
    <property type="entry name" value="F-box_dom"/>
</dbReference>
<dbReference type="InterPro" id="IPR032675">
    <property type="entry name" value="LRR_dom_sf"/>
</dbReference>
<dbReference type="EMBL" id="HG994364">
    <property type="protein sequence ID" value="CAF2316239.1"/>
    <property type="molecule type" value="Genomic_DNA"/>
</dbReference>
<evidence type="ECO:0000313" key="2">
    <source>
        <dbReference type="EMBL" id="CAF2316239.1"/>
    </source>
</evidence>
<dbReference type="PANTHER" id="PTHR38926:SF2">
    <property type="entry name" value="F-BOX_LRR-REPEAT PROTEIN 21-RELATED"/>
    <property type="match status" value="1"/>
</dbReference>
<dbReference type="PANTHER" id="PTHR38926">
    <property type="entry name" value="F-BOX DOMAIN CONTAINING PROTEIN, EXPRESSED"/>
    <property type="match status" value="1"/>
</dbReference>
<dbReference type="AlphaFoldDB" id="A0A817BBC7"/>
<evidence type="ECO:0000259" key="1">
    <source>
        <dbReference type="PROSITE" id="PS50181"/>
    </source>
</evidence>
<name>A0A817BBC7_BRANA</name>
<dbReference type="CDD" id="cd22164">
    <property type="entry name" value="F-box_AtSKIP19-like"/>
    <property type="match status" value="1"/>
</dbReference>
<feature type="domain" description="F-box" evidence="1">
    <location>
        <begin position="6"/>
        <end position="53"/>
    </location>
</feature>
<accession>A0A817BBC7</accession>
<sequence>MKEGEHRKWADLPPELTSLILQRLGAVKIVEKAEKVCRSWHSVCKDPSMWRKIEMCSLDPCHSRDKSDDVALAIAETMPGLRHLQLFGNKLTEAGLNAILDSCPNLEHLDLRNCYN</sequence>
<dbReference type="PROSITE" id="PS50181">
    <property type="entry name" value="FBOX"/>
    <property type="match status" value="1"/>
</dbReference>
<protein>
    <submittedName>
        <fullName evidence="2">(rape) hypothetical protein</fullName>
    </submittedName>
</protein>
<dbReference type="Pfam" id="PF12937">
    <property type="entry name" value="F-box-like"/>
    <property type="match status" value="1"/>
</dbReference>
<dbReference type="SUPFAM" id="SSF52047">
    <property type="entry name" value="RNI-like"/>
    <property type="match status" value="1"/>
</dbReference>